<keyword evidence="1" id="KW-0472">Membrane</keyword>
<evidence type="ECO:0000256" key="1">
    <source>
        <dbReference type="SAM" id="Phobius"/>
    </source>
</evidence>
<proteinExistence type="predicted"/>
<organism evidence="2 3">
    <name type="scientific">Algibacter lectus</name>
    <dbReference type="NCBI Taxonomy" id="221126"/>
    <lineage>
        <taxon>Bacteria</taxon>
        <taxon>Pseudomonadati</taxon>
        <taxon>Bacteroidota</taxon>
        <taxon>Flavobacteriia</taxon>
        <taxon>Flavobacteriales</taxon>
        <taxon>Flavobacteriaceae</taxon>
        <taxon>Algibacter</taxon>
    </lineage>
</organism>
<evidence type="ECO:0000313" key="3">
    <source>
        <dbReference type="Proteomes" id="UP000029643"/>
    </source>
</evidence>
<gene>
    <name evidence="2" type="ORF">JCM19274_1009</name>
</gene>
<dbReference type="AlphaFoldDB" id="A0A090WN88"/>
<evidence type="ECO:0008006" key="4">
    <source>
        <dbReference type="Google" id="ProtNLM"/>
    </source>
</evidence>
<sequence length="105" mass="11876">MTISIWRYSHFILAISSSLFILLASITGIILAFEPISNKLEPYAVHKAETLSLAKTIQVLQSEYSEVINIDIDKNDFVSASVITKEGNNETFYINPFTGKNRRTY</sequence>
<evidence type="ECO:0000313" key="2">
    <source>
        <dbReference type="EMBL" id="GAL78545.1"/>
    </source>
</evidence>
<feature type="transmembrane region" description="Helical" evidence="1">
    <location>
        <begin position="12"/>
        <end position="33"/>
    </location>
</feature>
<dbReference type="RefSeq" id="WP_227805544.1">
    <property type="nucleotide sequence ID" value="NZ_BBNU01000003.1"/>
</dbReference>
<dbReference type="EMBL" id="BBNU01000003">
    <property type="protein sequence ID" value="GAL78545.1"/>
    <property type="molecule type" value="Genomic_DNA"/>
</dbReference>
<keyword evidence="1" id="KW-0812">Transmembrane</keyword>
<accession>A0A090WN88</accession>
<reference evidence="2" key="1">
    <citation type="journal article" date="2014" name="Genome Announc.">
        <title>Draft Genome Sequences of Marine Flavobacterium Algibacter lectus Strains SS8 and NR4.</title>
        <authorList>
            <person name="Takatani N."/>
            <person name="Nakanishi M."/>
            <person name="Meirelles P."/>
            <person name="Mino S."/>
            <person name="Suda W."/>
            <person name="Oshima K."/>
            <person name="Hattori M."/>
            <person name="Ohkuma M."/>
            <person name="Hosokawa M."/>
            <person name="Miyashita K."/>
            <person name="Thompson F.L."/>
            <person name="Niwa A."/>
            <person name="Sawabe T."/>
            <person name="Sawabe T."/>
        </authorList>
    </citation>
    <scope>NUCLEOTIDE SEQUENCE [LARGE SCALE GENOMIC DNA]</scope>
    <source>
        <strain evidence="2">JCM 19274</strain>
    </source>
</reference>
<dbReference type="Proteomes" id="UP000029643">
    <property type="component" value="Unassembled WGS sequence"/>
</dbReference>
<name>A0A090WN88_9FLAO</name>
<comment type="caution">
    <text evidence="2">The sequence shown here is derived from an EMBL/GenBank/DDBJ whole genome shotgun (WGS) entry which is preliminary data.</text>
</comment>
<protein>
    <recommendedName>
        <fullName evidence="4">PepSY domain-containing protein</fullName>
    </recommendedName>
</protein>
<keyword evidence="1" id="KW-1133">Transmembrane helix</keyword>